<keyword evidence="2" id="KW-1185">Reference proteome</keyword>
<dbReference type="RefSeq" id="WP_194121960.1">
    <property type="nucleotide sequence ID" value="NZ_JACYGY010000001.1"/>
</dbReference>
<proteinExistence type="predicted"/>
<evidence type="ECO:0000313" key="1">
    <source>
        <dbReference type="EMBL" id="MBE9463858.1"/>
    </source>
</evidence>
<sequence>MKTDIETLRRLKELHSNYRLEIETCGIKPLSRKIYISHSANFIRWIAGEFEPGAAVKRISNLSDDLQI</sequence>
<reference evidence="2" key="1">
    <citation type="submission" date="2023-07" db="EMBL/GenBank/DDBJ databases">
        <title>Dyadobacter sp. nov 'subterranea' isolated from contaminted grondwater.</title>
        <authorList>
            <person name="Szabo I."/>
            <person name="Al-Omari J."/>
            <person name="Szerdahelyi S.G."/>
            <person name="Rado J."/>
        </authorList>
    </citation>
    <scope>NUCLEOTIDE SEQUENCE [LARGE SCALE GENOMIC DNA]</scope>
    <source>
        <strain evidence="2">UP-52</strain>
    </source>
</reference>
<gene>
    <name evidence="1" type="ORF">IEE83_18395</name>
</gene>
<dbReference type="EMBL" id="JACYGY010000001">
    <property type="protein sequence ID" value="MBE9463858.1"/>
    <property type="molecule type" value="Genomic_DNA"/>
</dbReference>
<protein>
    <submittedName>
        <fullName evidence="1">Uncharacterized protein</fullName>
    </submittedName>
</protein>
<name>A0ABR9WEC7_9BACT</name>
<organism evidence="1 2">
    <name type="scientific">Dyadobacter subterraneus</name>
    <dbReference type="NCBI Taxonomy" id="2773304"/>
    <lineage>
        <taxon>Bacteria</taxon>
        <taxon>Pseudomonadati</taxon>
        <taxon>Bacteroidota</taxon>
        <taxon>Cytophagia</taxon>
        <taxon>Cytophagales</taxon>
        <taxon>Spirosomataceae</taxon>
        <taxon>Dyadobacter</taxon>
    </lineage>
</organism>
<evidence type="ECO:0000313" key="2">
    <source>
        <dbReference type="Proteomes" id="UP000634134"/>
    </source>
</evidence>
<dbReference type="Proteomes" id="UP000634134">
    <property type="component" value="Unassembled WGS sequence"/>
</dbReference>
<accession>A0ABR9WEC7</accession>
<comment type="caution">
    <text evidence="1">The sequence shown here is derived from an EMBL/GenBank/DDBJ whole genome shotgun (WGS) entry which is preliminary data.</text>
</comment>